<dbReference type="InterPro" id="IPR000801">
    <property type="entry name" value="Esterase-like"/>
</dbReference>
<dbReference type="STRING" id="200904.GCA_900168775_03489"/>
<dbReference type="AlphaFoldDB" id="A0A366DYT9"/>
<evidence type="ECO:0000313" key="4">
    <source>
        <dbReference type="Proteomes" id="UP000252254"/>
    </source>
</evidence>
<dbReference type="Gene3D" id="3.40.50.1820">
    <property type="entry name" value="alpha/beta hydrolase"/>
    <property type="match status" value="1"/>
</dbReference>
<dbReference type="PANTHER" id="PTHR40841:SF2">
    <property type="entry name" value="SIDEROPHORE-DEGRADING ESTERASE (EUROFUNG)"/>
    <property type="match status" value="1"/>
</dbReference>
<sequence length="254" mass="29348">MSGSRKIESFQMKGTHHDYQITVSIPDATPPQNGFPVLYILDGDAYFIMTNEILRLQSRRVEKTKVEEMILVGIGYPDTDVFHSYRVYDFTTPAIEEHLPTRPDGQPWPAHGGADAFLTVIEKQLMPVIREHYPIDATRQALFGHSLGGLFSLYTLFEKADLFAEYIAFSPSIWWNNRAILAKEQNLDKHLAKRLFIAVEHTEQKNMYREAYGLYTRLQEADRLITIDFFASKEDNHMSIVPTAMSRALRFLWK</sequence>
<protein>
    <recommendedName>
        <fullName evidence="5">Alpha/beta superfamily hydrolase</fullName>
    </recommendedName>
</protein>
<comment type="caution">
    <text evidence="3">The sequence shown here is derived from an EMBL/GenBank/DDBJ whole genome shotgun (WGS) entry which is preliminary data.</text>
</comment>
<reference evidence="3 4" key="1">
    <citation type="submission" date="2018-06" db="EMBL/GenBank/DDBJ databases">
        <title>Genomic Encyclopedia of Type Strains, Phase IV (KMG-IV): sequencing the most valuable type-strain genomes for metagenomic binning, comparative biology and taxonomic classification.</title>
        <authorList>
            <person name="Goeker M."/>
        </authorList>
    </citation>
    <scope>NUCLEOTIDE SEQUENCE [LARGE SCALE GENOMIC DNA]</scope>
    <source>
        <strain evidence="3 4">DSM 15140</strain>
    </source>
</reference>
<dbReference type="InterPro" id="IPR029058">
    <property type="entry name" value="AB_hydrolase_fold"/>
</dbReference>
<dbReference type="GO" id="GO:0016788">
    <property type="term" value="F:hydrolase activity, acting on ester bonds"/>
    <property type="evidence" value="ECO:0007669"/>
    <property type="project" value="TreeGrafter"/>
</dbReference>
<evidence type="ECO:0000313" key="3">
    <source>
        <dbReference type="EMBL" id="RBO95261.1"/>
    </source>
</evidence>
<dbReference type="Proteomes" id="UP000252254">
    <property type="component" value="Unassembled WGS sequence"/>
</dbReference>
<accession>A0A366DYT9</accession>
<keyword evidence="2" id="KW-0378">Hydrolase</keyword>
<evidence type="ECO:0008006" key="5">
    <source>
        <dbReference type="Google" id="ProtNLM"/>
    </source>
</evidence>
<organism evidence="3 4">
    <name type="scientific">Paraliobacillus ryukyuensis</name>
    <dbReference type="NCBI Taxonomy" id="200904"/>
    <lineage>
        <taxon>Bacteria</taxon>
        <taxon>Bacillati</taxon>
        <taxon>Bacillota</taxon>
        <taxon>Bacilli</taxon>
        <taxon>Bacillales</taxon>
        <taxon>Bacillaceae</taxon>
        <taxon>Paraliobacillus</taxon>
    </lineage>
</organism>
<dbReference type="PANTHER" id="PTHR40841">
    <property type="entry name" value="SIDEROPHORE TRIACETYLFUSARININE C ESTERASE"/>
    <property type="match status" value="1"/>
</dbReference>
<evidence type="ECO:0000256" key="1">
    <source>
        <dbReference type="ARBA" id="ARBA00005622"/>
    </source>
</evidence>
<dbReference type="RefSeq" id="WP_170126217.1">
    <property type="nucleotide sequence ID" value="NZ_BAABQN010000006.1"/>
</dbReference>
<evidence type="ECO:0000256" key="2">
    <source>
        <dbReference type="ARBA" id="ARBA00022801"/>
    </source>
</evidence>
<proteinExistence type="inferred from homology"/>
<dbReference type="EMBL" id="QNRI01000009">
    <property type="protein sequence ID" value="RBO95261.1"/>
    <property type="molecule type" value="Genomic_DNA"/>
</dbReference>
<dbReference type="Pfam" id="PF00756">
    <property type="entry name" value="Esterase"/>
    <property type="match status" value="1"/>
</dbReference>
<dbReference type="InterPro" id="IPR052558">
    <property type="entry name" value="Siderophore_Hydrolase_D"/>
</dbReference>
<dbReference type="SUPFAM" id="SSF53474">
    <property type="entry name" value="alpha/beta-Hydrolases"/>
    <property type="match status" value="1"/>
</dbReference>
<gene>
    <name evidence="3" type="ORF">DES48_10998</name>
</gene>
<keyword evidence="4" id="KW-1185">Reference proteome</keyword>
<comment type="similarity">
    <text evidence="1">Belongs to the esterase D family.</text>
</comment>
<name>A0A366DYT9_9BACI</name>